<name>A0A504Z4V1_FASGI</name>
<protein>
    <submittedName>
        <fullName evidence="1">Uncharacterized protein</fullName>
    </submittedName>
</protein>
<comment type="caution">
    <text evidence="1">The sequence shown here is derived from an EMBL/GenBank/DDBJ whole genome shotgun (WGS) entry which is preliminary data.</text>
</comment>
<sequence length="114" mass="13331">MLTNIFQPYLLPTHSHYQRLQLSKRDSDDFMQFARTFTLEFAWFQLGSLIEDQFRCPVFDCGLQLQADADLRTRLLAPIGQNPAIEFRELVNEHHLTENLKFDSALIQQSDRAS</sequence>
<reference evidence="1 2" key="1">
    <citation type="submission" date="2019-04" db="EMBL/GenBank/DDBJ databases">
        <title>Annotation for the trematode Fasciola gigantica.</title>
        <authorList>
            <person name="Choi Y.-J."/>
        </authorList>
    </citation>
    <scope>NUCLEOTIDE SEQUENCE [LARGE SCALE GENOMIC DNA]</scope>
    <source>
        <strain evidence="1">Uganda_cow_1</strain>
    </source>
</reference>
<organism evidence="1 2">
    <name type="scientific">Fasciola gigantica</name>
    <name type="common">Giant liver fluke</name>
    <dbReference type="NCBI Taxonomy" id="46835"/>
    <lineage>
        <taxon>Eukaryota</taxon>
        <taxon>Metazoa</taxon>
        <taxon>Spiralia</taxon>
        <taxon>Lophotrochozoa</taxon>
        <taxon>Platyhelminthes</taxon>
        <taxon>Trematoda</taxon>
        <taxon>Digenea</taxon>
        <taxon>Plagiorchiida</taxon>
        <taxon>Echinostomata</taxon>
        <taxon>Echinostomatoidea</taxon>
        <taxon>Fasciolidae</taxon>
        <taxon>Fasciola</taxon>
    </lineage>
</organism>
<proteinExistence type="predicted"/>
<dbReference type="AlphaFoldDB" id="A0A504Z4V1"/>
<keyword evidence="2" id="KW-1185">Reference proteome</keyword>
<accession>A0A504Z4V1</accession>
<dbReference type="EMBL" id="SUNJ01000301">
    <property type="protein sequence ID" value="TPP67765.1"/>
    <property type="molecule type" value="Genomic_DNA"/>
</dbReference>
<gene>
    <name evidence="1" type="ORF">FGIG_12315</name>
</gene>
<evidence type="ECO:0000313" key="2">
    <source>
        <dbReference type="Proteomes" id="UP000316759"/>
    </source>
</evidence>
<dbReference type="Proteomes" id="UP000316759">
    <property type="component" value="Unassembled WGS sequence"/>
</dbReference>
<evidence type="ECO:0000313" key="1">
    <source>
        <dbReference type="EMBL" id="TPP67765.1"/>
    </source>
</evidence>
<dbReference type="OrthoDB" id="6276858at2759"/>